<feature type="region of interest" description="Disordered" evidence="1">
    <location>
        <begin position="219"/>
        <end position="245"/>
    </location>
</feature>
<evidence type="ECO:0000256" key="2">
    <source>
        <dbReference type="SAM" id="Phobius"/>
    </source>
</evidence>
<accession>A0ABS6QG17</accession>
<keyword evidence="2" id="KW-0472">Membrane</keyword>
<evidence type="ECO:0000256" key="1">
    <source>
        <dbReference type="SAM" id="MobiDB-lite"/>
    </source>
</evidence>
<organism evidence="3 4">
    <name type="scientific">Pseudomonas oryzicola</name>
    <dbReference type="NCBI Taxonomy" id="485876"/>
    <lineage>
        <taxon>Bacteria</taxon>
        <taxon>Pseudomonadati</taxon>
        <taxon>Pseudomonadota</taxon>
        <taxon>Gammaproteobacteria</taxon>
        <taxon>Pseudomonadales</taxon>
        <taxon>Pseudomonadaceae</taxon>
        <taxon>Pseudomonas</taxon>
    </lineage>
</organism>
<protein>
    <submittedName>
        <fullName evidence="3">Uncharacterized protein</fullName>
    </submittedName>
</protein>
<sequence length="245" mass="27296">MADQENWISAVLGFGGMLATFVTAVATIFLWRVTKLLAKETTRMAEASDQPHVVATLSPNRWSLRHFDLVVDNTGNATAYDIQIQFDPALQNGEARREDAKIPFECVSVLKPGQGLRSYLADVSILEGKAFEVTISWRRGSKDKPRETNVYTLDMADYAGASELGRDPVIGIARSLEGVQKSLSSLTGTKRLKVDLYTAIDRSEQKRRAARELRRMRRARIATQALQSQQGSESSDPRPTPQELR</sequence>
<keyword evidence="4" id="KW-1185">Reference proteome</keyword>
<evidence type="ECO:0000313" key="3">
    <source>
        <dbReference type="EMBL" id="MBV4492903.1"/>
    </source>
</evidence>
<keyword evidence="2" id="KW-1133">Transmembrane helix</keyword>
<reference evidence="3 4" key="1">
    <citation type="journal article" date="2020" name="Microorganisms">
        <title>Reliable Identification of Environmental Pseudomonas Isolates Using the rpoD Gene.</title>
        <authorList>
            <consortium name="The Broad Institute Genome Sequencing Platform"/>
            <person name="Girard L."/>
            <person name="Lood C."/>
            <person name="Rokni-Zadeh H."/>
            <person name="van Noort V."/>
            <person name="Lavigne R."/>
            <person name="De Mot R."/>
        </authorList>
    </citation>
    <scope>NUCLEOTIDE SEQUENCE [LARGE SCALE GENOMIC DNA]</scope>
    <source>
        <strain evidence="3 4">RD9SR1</strain>
    </source>
</reference>
<feature type="transmembrane region" description="Helical" evidence="2">
    <location>
        <begin position="6"/>
        <end position="31"/>
    </location>
</feature>
<keyword evidence="2" id="KW-0812">Transmembrane</keyword>
<comment type="caution">
    <text evidence="3">The sequence shown here is derived from an EMBL/GenBank/DDBJ whole genome shotgun (WGS) entry which is preliminary data.</text>
</comment>
<proteinExistence type="predicted"/>
<dbReference type="Proteomes" id="UP000609530">
    <property type="component" value="Unassembled WGS sequence"/>
</dbReference>
<gene>
    <name evidence="3" type="ORF">HU760_020140</name>
</gene>
<name>A0ABS6QG17_9PSED</name>
<evidence type="ECO:0000313" key="4">
    <source>
        <dbReference type="Proteomes" id="UP000609530"/>
    </source>
</evidence>
<dbReference type="EMBL" id="JABWRZ020000002">
    <property type="protein sequence ID" value="MBV4492903.1"/>
    <property type="molecule type" value="Genomic_DNA"/>
</dbReference>
<dbReference type="RefSeq" id="WP_202883402.1">
    <property type="nucleotide sequence ID" value="NZ_JABWRZ020000002.1"/>
</dbReference>